<evidence type="ECO:0000256" key="4">
    <source>
        <dbReference type="ARBA" id="ARBA00022673"/>
    </source>
</evidence>
<feature type="transmembrane region" description="Helical" evidence="14">
    <location>
        <begin position="1396"/>
        <end position="1421"/>
    </location>
</feature>
<evidence type="ECO:0000259" key="15">
    <source>
        <dbReference type="Pfam" id="PF00520"/>
    </source>
</evidence>
<keyword evidence="5 14" id="KW-0812">Transmembrane</keyword>
<feature type="transmembrane region" description="Helical" evidence="14">
    <location>
        <begin position="1124"/>
        <end position="1150"/>
    </location>
</feature>
<feature type="transmembrane region" description="Helical" evidence="14">
    <location>
        <begin position="988"/>
        <end position="1008"/>
    </location>
</feature>
<feature type="transmembrane region" description="Helical" evidence="14">
    <location>
        <begin position="422"/>
        <end position="440"/>
    </location>
</feature>
<feature type="transmembrane region" description="Helical" evidence="14">
    <location>
        <begin position="273"/>
        <end position="292"/>
    </location>
</feature>
<dbReference type="FunFam" id="1.10.287.70:FF:000117">
    <property type="entry name" value="Voltage-gated Ca2+ channel, alpha subunit"/>
    <property type="match status" value="1"/>
</dbReference>
<dbReference type="PANTHER" id="PTHR45628:SF7">
    <property type="entry name" value="VOLTAGE-DEPENDENT CALCIUM CHANNEL TYPE A SUBUNIT ALPHA-1"/>
    <property type="match status" value="1"/>
</dbReference>
<evidence type="ECO:0000256" key="11">
    <source>
        <dbReference type="ARBA" id="ARBA00023180"/>
    </source>
</evidence>
<dbReference type="OrthoDB" id="431720at2759"/>
<protein>
    <recommendedName>
        <fullName evidence="15">Ion transport domain-containing protein</fullName>
    </recommendedName>
</protein>
<evidence type="ECO:0000256" key="6">
    <source>
        <dbReference type="ARBA" id="ARBA00022837"/>
    </source>
</evidence>
<feature type="transmembrane region" description="Helical" evidence="14">
    <location>
        <begin position="298"/>
        <end position="318"/>
    </location>
</feature>
<accession>A0A8S1UW45</accession>
<sequence>MKFKFSQCKKHKLNKQAIRIKPKNDEESDQFFGLINEAISQKRPRSNSRQHKPKKLSKMEQKSQHNYITSLKEIQLTQNHNESYCEGIDEEININRSVLNFELIDAIEFENRIGRKQEQYKVYRSFEGMINEEQNNTIYHKYNQKSQENIRDNQTEYLKSQGQQEILNDYNVRSKRNVHQDNYNLILINSQGIEAILNNFQNYFDSYPLLKLRKYIVLLLEILSQICEIIILSRVYRYVMLILITINIILLITKYYSNFYEEYQQFFDTQQEVFFIIYVLEICIRVAGHNIVNFLCKFWNIFDLLNVVILGLVTYGLISFDFSPLRAIRVLIFLSQLSSQLQLTFKALIQSLRYMLEALLIVLIFCVLFANVGLHQFATAFYNKCVYLEEGLILTDQYCGWLDCPQYSTCINIPIIFAPDQITNFNNFINSFISIIRIITMDNWTDLMYPTLYTLSPLTWIYFVFVIFIVGFFAFNLIIAILKTYYSHIVANYSQDQGDVRKEQNDKIEINLRFIKDLGFYQKLKVLQRAKLHTQQQQQQLDCSQSQIISNYTIKQPFLDQQVGNQSIMSPQISARIVAKSTAKKIQRFTKNQIEKTQKKKQYAHVLSARQKREMEELNNQQKSNFIGKIKSSCKLRYIILPKRSLILEQTFQFQNSNEEEMEILHQLQTHDVLGWKVSVVFKDYISNSQSEVLGQKQEYLLKEKKLVTELQKIKSKKINQFYFDDEILKQYQNTCNKMIRNSILPINKTRRKIKLSTQTFEELRNDEIQIISPKRQSSKSSSVERKFRFPRKTMHTIKQQKSDFFFEFPEYQEGEPFIYLNGVKRNYESVSILINRTLENDQLIIDTDDLNTLFFQYLKYRRLEIKNNAICKQNISFLDVIKNKKLNLLSIFKSLNSKEIHIWMIGFTGLWKSIQLKIKMWLNNTFINLIFDFSNLLSFCVLCSIGYLDDQLIEQINFYMTIQLIIQISLKLISQGIMLFGYEGENILDSLIIITQIIYNIITIIDIPFKENYGSEIKALRATNAILLYRIIKYNQFVTRIMRIAKITFKKYLSLMFLMLSIILIFSILGMQFFIENFQENQSLSQLHSFKSFAKSWMTIFKISTNDDAVGMLKVVIKFQKPWIGILFYFITVFTINYLIYGLVMAVLLDAFSSELEMVVENQQDQSLILARKVGIYENIQFDCQKDNFTQNEEEIVQEQSTQPTKSHSSKHHAKINIRDLPETSKKLFMKKRKTQQFIYYEDTKCADSCFIFSYNNRFRKICYRISKSIPFKILNDVTIIISVVFQIISHFELSNNQKLFDSNLNGYFKINLFLQNIVILSIFIIEIIAKGFILNEGTILRDFWKLVNMTYTTAYFLSFISTAPIFKLAHQLIFCRPLMMVNMFNSVQGVKNAMVKSLIQIINIVAVILLVFMVFNVFAMHLYQQKMGYCEDLMNFHISYSECQKQNKKWINHPYNFDNFVNGLFTLTMISSLDAWGEIMQVCYNASNSNTGPSPFKIQWATYLLFVTFIFIGAMFFMGFLTGVLFTEFQKFTKKIENKNLTQDQSQFIQICSIVLNQKPGYSHAPHSQIRKLAYKLAFSKYYKYYYNCILVTNSIVLCFLFDINSQYTRNLANQLYQLHAIIFTFDCIIKIMAYGVTRYMASRWRLFELIITVVSIADFFYDVKKRWFHLFTNGSQDETIIYFARVFLICRDIKILLIFQEFKGLQRLMRVLFFSSSLLLKILYIQLTIQATYALVGTRLFGHITKGRAIDEYYLNFRNFINAALVLFKCTTGDDWRALIIDCSGSNMYCLDDIQQCGSGWAYLYFLSYYLLSNIIVMNLFVLALVDQFESFFSTTTNVIQTFVENIDHFCNCWCRYTYDTKGLKMHTRYIGRFLLDLNQPLGAQKGDNIWDAAKDAFHFRIRADKRSYVNFNELLYETLRFAFLEKVFKDGTPAGKAEMKLFDMAMKRKLNEKIKENQKGNEKQGDIKLFDSIDGSFDFKYSYQNFNILQEYLHLLIIFKTWKSYTINIFEKSKRGLQNYTEQSSDERYEYMQSYSVHTKDGLQVMNEEKLYASQAIDEQNKEEIMQNFKESNKYRLTNYNSQNSSTLHGVVYEPAGTNPTSIIRMQSTSLEAQNQSVQKSILKKKCQTLTLNDVRMYQNKQKSSENKLT</sequence>
<feature type="transmembrane region" description="Helical" evidence="14">
    <location>
        <begin position="1647"/>
        <end position="1664"/>
    </location>
</feature>
<feature type="domain" description="Ion transport" evidence="15">
    <location>
        <begin position="937"/>
        <end position="1156"/>
    </location>
</feature>
<keyword evidence="17" id="KW-1185">Reference proteome</keyword>
<dbReference type="FunFam" id="1.10.287.70:FF:000166">
    <property type="entry name" value="Voltage-gated Ca2+ channel, alpha subunit"/>
    <property type="match status" value="1"/>
</dbReference>
<evidence type="ECO:0000256" key="5">
    <source>
        <dbReference type="ARBA" id="ARBA00022692"/>
    </source>
</evidence>
<feature type="transmembrane region" description="Helical" evidence="14">
    <location>
        <begin position="1714"/>
        <end position="1739"/>
    </location>
</feature>
<feature type="transmembrane region" description="Helical" evidence="14">
    <location>
        <begin position="961"/>
        <end position="981"/>
    </location>
</feature>
<dbReference type="InterPro" id="IPR005821">
    <property type="entry name" value="Ion_trans_dom"/>
</dbReference>
<organism evidence="16 17">
    <name type="scientific">Paramecium pentaurelia</name>
    <dbReference type="NCBI Taxonomy" id="43138"/>
    <lineage>
        <taxon>Eukaryota</taxon>
        <taxon>Sar</taxon>
        <taxon>Alveolata</taxon>
        <taxon>Ciliophora</taxon>
        <taxon>Intramacronucleata</taxon>
        <taxon>Oligohymenophorea</taxon>
        <taxon>Peniculida</taxon>
        <taxon>Parameciidae</taxon>
        <taxon>Paramecium</taxon>
    </lineage>
</organism>
<dbReference type="GO" id="GO:0098703">
    <property type="term" value="P:calcium ion import across plasma membrane"/>
    <property type="evidence" value="ECO:0007669"/>
    <property type="project" value="TreeGrafter"/>
</dbReference>
<evidence type="ECO:0000256" key="2">
    <source>
        <dbReference type="ARBA" id="ARBA00022448"/>
    </source>
</evidence>
<keyword evidence="4" id="KW-0107">Calcium channel</keyword>
<feature type="transmembrane region" description="Helical" evidence="14">
    <location>
        <begin position="1502"/>
        <end position="1528"/>
    </location>
</feature>
<feature type="domain" description="Ion transport" evidence="15">
    <location>
        <begin position="1584"/>
        <end position="1836"/>
    </location>
</feature>
<feature type="transmembrane region" description="Helical" evidence="14">
    <location>
        <begin position="1275"/>
        <end position="1295"/>
    </location>
</feature>
<keyword evidence="6" id="KW-0106">Calcium</keyword>
<proteinExistence type="predicted"/>
<gene>
    <name evidence="16" type="ORF">PPENT_87.1.T0490069</name>
</gene>
<dbReference type="GO" id="GO:0005891">
    <property type="term" value="C:voltage-gated calcium channel complex"/>
    <property type="evidence" value="ECO:0007669"/>
    <property type="project" value="TreeGrafter"/>
</dbReference>
<feature type="transmembrane region" description="Helical" evidence="14">
    <location>
        <begin position="1053"/>
        <end position="1076"/>
    </location>
</feature>
<keyword evidence="10 14" id="KW-0472">Membrane</keyword>
<dbReference type="InterPro" id="IPR050599">
    <property type="entry name" value="VDCC_alpha-1_subunit"/>
</dbReference>
<evidence type="ECO:0000256" key="9">
    <source>
        <dbReference type="ARBA" id="ARBA00023065"/>
    </source>
</evidence>
<reference evidence="16" key="1">
    <citation type="submission" date="2021-01" db="EMBL/GenBank/DDBJ databases">
        <authorList>
            <consortium name="Genoscope - CEA"/>
            <person name="William W."/>
        </authorList>
    </citation>
    <scope>NUCLEOTIDE SEQUENCE</scope>
</reference>
<feature type="transmembrane region" description="Helical" evidence="14">
    <location>
        <begin position="1356"/>
        <end position="1376"/>
    </location>
</feature>
<evidence type="ECO:0000256" key="12">
    <source>
        <dbReference type="ARBA" id="ARBA00023303"/>
    </source>
</evidence>
<dbReference type="FunFam" id="1.20.120.350:FF:000093">
    <property type="entry name" value="Uncharacterized protein"/>
    <property type="match status" value="1"/>
</dbReference>
<feature type="region of interest" description="Disordered" evidence="13">
    <location>
        <begin position="39"/>
        <end position="62"/>
    </location>
</feature>
<feature type="transmembrane region" description="Helical" evidence="14">
    <location>
        <begin position="238"/>
        <end position="257"/>
    </location>
</feature>
<evidence type="ECO:0000256" key="7">
    <source>
        <dbReference type="ARBA" id="ARBA00022882"/>
    </source>
</evidence>
<feature type="domain" description="Ion transport" evidence="15">
    <location>
        <begin position="234"/>
        <end position="489"/>
    </location>
</feature>
<keyword evidence="9" id="KW-0406">Ion transport</keyword>
<evidence type="ECO:0000256" key="13">
    <source>
        <dbReference type="SAM" id="MobiDB-lite"/>
    </source>
</evidence>
<dbReference type="Pfam" id="PF00520">
    <property type="entry name" value="Ion_trans"/>
    <property type="match status" value="4"/>
</dbReference>
<dbReference type="Proteomes" id="UP000689195">
    <property type="component" value="Unassembled WGS sequence"/>
</dbReference>
<feature type="transmembrane region" description="Helical" evidence="14">
    <location>
        <begin position="1587"/>
        <end position="1606"/>
    </location>
</feature>
<dbReference type="EMBL" id="CAJJDO010000049">
    <property type="protein sequence ID" value="CAD8168403.1"/>
    <property type="molecule type" value="Genomic_DNA"/>
</dbReference>
<evidence type="ECO:0000256" key="10">
    <source>
        <dbReference type="ARBA" id="ARBA00023136"/>
    </source>
</evidence>
<feature type="transmembrane region" description="Helical" evidence="14">
    <location>
        <begin position="355"/>
        <end position="374"/>
    </location>
</feature>
<feature type="transmembrane region" description="Helical" evidence="14">
    <location>
        <begin position="927"/>
        <end position="949"/>
    </location>
</feature>
<keyword evidence="11" id="KW-0325">Glycoprotein</keyword>
<keyword evidence="7" id="KW-0851">Voltage-gated channel</keyword>
<keyword evidence="2" id="KW-0813">Transport</keyword>
<keyword evidence="3" id="KW-0109">Calcium transport</keyword>
<comment type="caution">
    <text evidence="16">The sequence shown here is derived from an EMBL/GenBank/DDBJ whole genome shotgun (WGS) entry which is preliminary data.</text>
</comment>
<dbReference type="FunFam" id="1.10.287.70:FF:000309">
    <property type="entry name" value="Uncharacterized protein"/>
    <property type="match status" value="1"/>
</dbReference>
<evidence type="ECO:0000256" key="3">
    <source>
        <dbReference type="ARBA" id="ARBA00022568"/>
    </source>
</evidence>
<dbReference type="GO" id="GO:0008331">
    <property type="term" value="F:high voltage-gated calcium channel activity"/>
    <property type="evidence" value="ECO:0007669"/>
    <property type="project" value="TreeGrafter"/>
</dbReference>
<feature type="transmembrane region" description="Helical" evidence="14">
    <location>
        <begin position="460"/>
        <end position="482"/>
    </location>
</feature>
<keyword evidence="8 14" id="KW-1133">Transmembrane helix</keyword>
<evidence type="ECO:0000256" key="1">
    <source>
        <dbReference type="ARBA" id="ARBA00004141"/>
    </source>
</evidence>
<dbReference type="PANTHER" id="PTHR45628">
    <property type="entry name" value="VOLTAGE-DEPENDENT CALCIUM CHANNEL TYPE A SUBUNIT ALPHA-1"/>
    <property type="match status" value="1"/>
</dbReference>
<evidence type="ECO:0000256" key="14">
    <source>
        <dbReference type="SAM" id="Phobius"/>
    </source>
</evidence>
<name>A0A8S1UW45_9CILI</name>
<dbReference type="FunFam" id="1.20.120.350:FF:000087">
    <property type="entry name" value="Uncharacterized protein"/>
    <property type="match status" value="1"/>
</dbReference>
<evidence type="ECO:0000256" key="8">
    <source>
        <dbReference type="ARBA" id="ARBA00022989"/>
    </source>
</evidence>
<evidence type="ECO:0000313" key="16">
    <source>
        <dbReference type="EMBL" id="CAD8168403.1"/>
    </source>
</evidence>
<feature type="domain" description="Ion transport" evidence="15">
    <location>
        <begin position="1279"/>
        <end position="1537"/>
    </location>
</feature>
<feature type="transmembrane region" description="Helical" evidence="14">
    <location>
        <begin position="1462"/>
        <end position="1482"/>
    </location>
</feature>
<evidence type="ECO:0000313" key="17">
    <source>
        <dbReference type="Proteomes" id="UP000689195"/>
    </source>
</evidence>
<feature type="transmembrane region" description="Helical" evidence="14">
    <location>
        <begin position="1315"/>
        <end position="1335"/>
    </location>
</feature>
<feature type="transmembrane region" description="Helical" evidence="14">
    <location>
        <begin position="1805"/>
        <end position="1829"/>
    </location>
</feature>
<keyword evidence="12" id="KW-0407">Ion channel</keyword>
<feature type="compositionally biased region" description="Basic residues" evidence="13">
    <location>
        <begin position="42"/>
        <end position="56"/>
    </location>
</feature>
<dbReference type="FunFam" id="1.10.287.70:FF:000162">
    <property type="entry name" value="Voltage-gated Ca2+ channel, alpha subunit"/>
    <property type="match status" value="1"/>
</dbReference>
<feature type="transmembrane region" description="Helical" evidence="14">
    <location>
        <begin position="1618"/>
        <end position="1640"/>
    </location>
</feature>
<comment type="subcellular location">
    <subcellularLocation>
        <location evidence="1">Membrane</location>
        <topology evidence="1">Multi-pass membrane protein</topology>
    </subcellularLocation>
</comment>
<feature type="transmembrane region" description="Helical" evidence="14">
    <location>
        <begin position="1014"/>
        <end position="1033"/>
    </location>
</feature>